<evidence type="ECO:0000313" key="10">
    <source>
        <dbReference type="Proteomes" id="UP001060919"/>
    </source>
</evidence>
<comment type="similarity">
    <text evidence="1">Belongs to the RecJ family.</text>
</comment>
<accession>A0A915YKN4</accession>
<evidence type="ECO:0000256" key="3">
    <source>
        <dbReference type="ARBA" id="ARBA00022722"/>
    </source>
</evidence>
<sequence>MQKRWELTEYDVTEATELHQALKIHPIFCQLLVQRGINNFQDAKRFFRPQLSHLHDPFLMKDMEKAVQRIGQAIIKKENILIYGDYDVDGTTAVALLYRFLSKYHTLLHYYLPDRYKEGYGISTKGIEYAIQENCSLIVALDCGIKAHEAIQFANQNQIDCIVCDHHLPDEQLPNAYAILNPKQADCDYPYKELSGCAIGFKLIEGFAQLYQISFEQNVQPFLDLVAISLACDFVPLTGENRVLAYYGLQQLHQQPRLGIAILLNSFPQKEQYNIRDLVFGIGPHLNAAGRILHANKAVELLIATETVAAKKVAQQLINANQERRDIEHDIIIEAKKMIQQDIAFGEKKAVVLFNENWHKGVIGIVASKMVESYHKPSIIFTLSNGRIVGSARSVHGFDIYQAIAQCEDLLVNYGGHKYAAGLTLKPIHLEDFIQRFQTIVDQSISPNLEQPTQYIDAAIEFEHINEKFWQLLQQFAPFGPQNMRPVFISKHLKDTGYSKLLKNQHLKLVIQQKEGSTMEGIAFGLGQHFSNLQAQKLFELCYVLEENTFRGRSKLQLNVKAMRFRS</sequence>
<dbReference type="PANTHER" id="PTHR30255">
    <property type="entry name" value="SINGLE-STRANDED-DNA-SPECIFIC EXONUCLEASE RECJ"/>
    <property type="match status" value="1"/>
</dbReference>
<dbReference type="InterPro" id="IPR001667">
    <property type="entry name" value="DDH_dom"/>
</dbReference>
<protein>
    <recommendedName>
        <fullName evidence="2">Single-stranded-DNA-specific exonuclease RecJ</fullName>
    </recommendedName>
</protein>
<evidence type="ECO:0000259" key="7">
    <source>
        <dbReference type="Pfam" id="PF02272"/>
    </source>
</evidence>
<evidence type="ECO:0000256" key="5">
    <source>
        <dbReference type="ARBA" id="ARBA00022839"/>
    </source>
</evidence>
<gene>
    <name evidence="9" type="ORF">AsAng_0057500</name>
</gene>
<feature type="domain" description="RecJ OB" evidence="8">
    <location>
        <begin position="456"/>
        <end position="561"/>
    </location>
</feature>
<dbReference type="KEGG" id="aup:AsAng_0057500"/>
<evidence type="ECO:0000256" key="4">
    <source>
        <dbReference type="ARBA" id="ARBA00022801"/>
    </source>
</evidence>
<dbReference type="GO" id="GO:0003676">
    <property type="term" value="F:nucleic acid binding"/>
    <property type="evidence" value="ECO:0007669"/>
    <property type="project" value="InterPro"/>
</dbReference>
<dbReference type="Gene3D" id="3.90.1640.30">
    <property type="match status" value="1"/>
</dbReference>
<feature type="domain" description="DDH" evidence="6">
    <location>
        <begin position="79"/>
        <end position="228"/>
    </location>
</feature>
<reference evidence="9" key="1">
    <citation type="submission" date="2022-09" db="EMBL/GenBank/DDBJ databases">
        <title>Aureispira anguillicida sp. nov., isolated from Leptocephalus of Japanese eel Anguilla japonica.</title>
        <authorList>
            <person name="Yuasa K."/>
            <person name="Mekata T."/>
            <person name="Ikunari K."/>
        </authorList>
    </citation>
    <scope>NUCLEOTIDE SEQUENCE</scope>
    <source>
        <strain evidence="9">EL160426</strain>
    </source>
</reference>
<dbReference type="GO" id="GO:0006281">
    <property type="term" value="P:DNA repair"/>
    <property type="evidence" value="ECO:0007669"/>
    <property type="project" value="InterPro"/>
</dbReference>
<evidence type="ECO:0000256" key="2">
    <source>
        <dbReference type="ARBA" id="ARBA00019841"/>
    </source>
</evidence>
<dbReference type="Pfam" id="PF17768">
    <property type="entry name" value="RecJ_OB"/>
    <property type="match status" value="1"/>
</dbReference>
<dbReference type="Pfam" id="PF02272">
    <property type="entry name" value="DHHA1"/>
    <property type="match status" value="1"/>
</dbReference>
<dbReference type="GO" id="GO:0006310">
    <property type="term" value="P:DNA recombination"/>
    <property type="evidence" value="ECO:0007669"/>
    <property type="project" value="InterPro"/>
</dbReference>
<keyword evidence="10" id="KW-1185">Reference proteome</keyword>
<dbReference type="InterPro" id="IPR004610">
    <property type="entry name" value="RecJ"/>
</dbReference>
<dbReference type="AlphaFoldDB" id="A0A915YKN4"/>
<dbReference type="InterPro" id="IPR041122">
    <property type="entry name" value="RecJ_OB"/>
</dbReference>
<evidence type="ECO:0000259" key="8">
    <source>
        <dbReference type="Pfam" id="PF17768"/>
    </source>
</evidence>
<dbReference type="Pfam" id="PF01368">
    <property type="entry name" value="DHH"/>
    <property type="match status" value="1"/>
</dbReference>
<keyword evidence="4" id="KW-0378">Hydrolase</keyword>
<proteinExistence type="inferred from homology"/>
<dbReference type="InterPro" id="IPR038763">
    <property type="entry name" value="DHH_sf"/>
</dbReference>
<dbReference type="Proteomes" id="UP001060919">
    <property type="component" value="Chromosome"/>
</dbReference>
<dbReference type="RefSeq" id="WP_264790162.1">
    <property type="nucleotide sequence ID" value="NZ_AP026867.1"/>
</dbReference>
<dbReference type="InterPro" id="IPR051673">
    <property type="entry name" value="SSDNA_exonuclease_RecJ"/>
</dbReference>
<organism evidence="9 10">
    <name type="scientific">Aureispira anguillae</name>
    <dbReference type="NCBI Taxonomy" id="2864201"/>
    <lineage>
        <taxon>Bacteria</taxon>
        <taxon>Pseudomonadati</taxon>
        <taxon>Bacteroidota</taxon>
        <taxon>Saprospiria</taxon>
        <taxon>Saprospirales</taxon>
        <taxon>Saprospiraceae</taxon>
        <taxon>Aureispira</taxon>
    </lineage>
</organism>
<dbReference type="NCBIfam" id="TIGR00644">
    <property type="entry name" value="recJ"/>
    <property type="match status" value="1"/>
</dbReference>
<name>A0A915YKN4_9BACT</name>
<dbReference type="Gene3D" id="3.10.310.30">
    <property type="match status" value="1"/>
</dbReference>
<dbReference type="GO" id="GO:0008409">
    <property type="term" value="F:5'-3' exonuclease activity"/>
    <property type="evidence" value="ECO:0007669"/>
    <property type="project" value="InterPro"/>
</dbReference>
<dbReference type="SUPFAM" id="SSF64182">
    <property type="entry name" value="DHH phosphoesterases"/>
    <property type="match status" value="1"/>
</dbReference>
<dbReference type="InterPro" id="IPR003156">
    <property type="entry name" value="DHHA1_dom"/>
</dbReference>
<dbReference type="PANTHER" id="PTHR30255:SF2">
    <property type="entry name" value="SINGLE-STRANDED-DNA-SPECIFIC EXONUCLEASE RECJ"/>
    <property type="match status" value="1"/>
</dbReference>
<dbReference type="EMBL" id="AP026867">
    <property type="protein sequence ID" value="BDS14968.1"/>
    <property type="molecule type" value="Genomic_DNA"/>
</dbReference>
<evidence type="ECO:0000313" key="9">
    <source>
        <dbReference type="EMBL" id="BDS14968.1"/>
    </source>
</evidence>
<evidence type="ECO:0000259" key="6">
    <source>
        <dbReference type="Pfam" id="PF01368"/>
    </source>
</evidence>
<feature type="domain" description="DHHA1" evidence="7">
    <location>
        <begin position="349"/>
        <end position="441"/>
    </location>
</feature>
<keyword evidence="3" id="KW-0540">Nuclease</keyword>
<evidence type="ECO:0000256" key="1">
    <source>
        <dbReference type="ARBA" id="ARBA00005915"/>
    </source>
</evidence>
<keyword evidence="5 9" id="KW-0269">Exonuclease</keyword>